<sequence length="100" mass="10646">MDTDPSNRISQSVVLGKLEPILSAGSGAVASLSGPRTRNKIKSRDEPRVSVPAGKPRWLPQEQAAANGFPPFIQAPMQLLICDMSERPIVTPMAMGACCT</sequence>
<organism evidence="2 3">
    <name type="scientific">Bionectria ochroleuca</name>
    <name type="common">Gliocladium roseum</name>
    <dbReference type="NCBI Taxonomy" id="29856"/>
    <lineage>
        <taxon>Eukaryota</taxon>
        <taxon>Fungi</taxon>
        <taxon>Dikarya</taxon>
        <taxon>Ascomycota</taxon>
        <taxon>Pezizomycotina</taxon>
        <taxon>Sordariomycetes</taxon>
        <taxon>Hypocreomycetidae</taxon>
        <taxon>Hypocreales</taxon>
        <taxon>Bionectriaceae</taxon>
        <taxon>Clonostachys</taxon>
    </lineage>
</organism>
<feature type="region of interest" description="Disordered" evidence="1">
    <location>
        <begin position="29"/>
        <end position="54"/>
    </location>
</feature>
<evidence type="ECO:0000313" key="3">
    <source>
        <dbReference type="Proteomes" id="UP000616885"/>
    </source>
</evidence>
<name>A0A8H7NFY3_BIOOC</name>
<proteinExistence type="predicted"/>
<reference evidence="2" key="1">
    <citation type="submission" date="2020-10" db="EMBL/GenBank/DDBJ databases">
        <title>High-Quality Genome Resource of Clonostachys rosea strain S41 by Oxford Nanopore Long-Read Sequencing.</title>
        <authorList>
            <person name="Wang H."/>
        </authorList>
    </citation>
    <scope>NUCLEOTIDE SEQUENCE</scope>
    <source>
        <strain evidence="2">S41</strain>
    </source>
</reference>
<dbReference type="AlphaFoldDB" id="A0A8H7NFY3"/>
<gene>
    <name evidence="2" type="ORF">IM811_010655</name>
</gene>
<comment type="caution">
    <text evidence="2">The sequence shown here is derived from an EMBL/GenBank/DDBJ whole genome shotgun (WGS) entry which is preliminary data.</text>
</comment>
<evidence type="ECO:0000313" key="2">
    <source>
        <dbReference type="EMBL" id="KAF9755214.1"/>
    </source>
</evidence>
<dbReference type="Proteomes" id="UP000616885">
    <property type="component" value="Unassembled WGS sequence"/>
</dbReference>
<dbReference type="EMBL" id="JADCTT010000003">
    <property type="protein sequence ID" value="KAF9755214.1"/>
    <property type="molecule type" value="Genomic_DNA"/>
</dbReference>
<protein>
    <submittedName>
        <fullName evidence="2">Uncharacterized protein</fullName>
    </submittedName>
</protein>
<evidence type="ECO:0000256" key="1">
    <source>
        <dbReference type="SAM" id="MobiDB-lite"/>
    </source>
</evidence>
<accession>A0A8H7NFY3</accession>